<reference evidence="10 16" key="2">
    <citation type="submission" date="2024-07" db="EMBL/GenBank/DDBJ databases">
        <authorList>
            <person name="Akdeniz Z."/>
        </authorList>
    </citation>
    <scope>NUCLEOTIDE SEQUENCE [LARGE SCALE GENOMIC DNA]</scope>
</reference>
<dbReference type="PANTHER" id="PTHR42783:SF3">
    <property type="entry name" value="GLUTAMATE SYNTHASE [NADPH] SMALL CHAIN-RELATED"/>
    <property type="match status" value="1"/>
</dbReference>
<dbReference type="InterPro" id="IPR006004">
    <property type="entry name" value="SudA-like"/>
</dbReference>
<evidence type="ECO:0000313" key="11">
    <source>
        <dbReference type="EMBL" id="CAL6040526.1"/>
    </source>
</evidence>
<dbReference type="Gene3D" id="3.50.50.60">
    <property type="entry name" value="FAD/NAD(P)-binding domain"/>
    <property type="match status" value="2"/>
</dbReference>
<dbReference type="EMBL" id="CATOUU010000026">
    <property type="protein sequence ID" value="CAI9913555.1"/>
    <property type="molecule type" value="Genomic_DNA"/>
</dbReference>
<evidence type="ECO:0000313" key="8">
    <source>
        <dbReference type="EMBL" id="CAI9952401.1"/>
    </source>
</evidence>
<dbReference type="GO" id="GO:0051536">
    <property type="term" value="F:iron-sulfur cluster binding"/>
    <property type="evidence" value="ECO:0007669"/>
    <property type="project" value="InterPro"/>
</dbReference>
<dbReference type="EMBL" id="CATOUU010000776">
    <property type="protein sequence ID" value="CAI9947546.1"/>
    <property type="molecule type" value="Genomic_DNA"/>
</dbReference>
<accession>A0AA86TBP5</accession>
<name>A0AA86TBP5_9EUKA</name>
<dbReference type="EMBL" id="CAXDID020000272">
    <property type="protein sequence ID" value="CAL6068351.1"/>
    <property type="molecule type" value="Genomic_DNA"/>
</dbReference>
<dbReference type="EMBL" id="CATOUU010000972">
    <property type="protein sequence ID" value="CAI9963956.1"/>
    <property type="molecule type" value="Genomic_DNA"/>
</dbReference>
<dbReference type="Gene3D" id="2.40.30.10">
    <property type="entry name" value="Translation factors"/>
    <property type="match status" value="1"/>
</dbReference>
<dbReference type="PRINTS" id="PR00368">
    <property type="entry name" value="FADPNR"/>
</dbReference>
<dbReference type="SUPFAM" id="SSF46548">
    <property type="entry name" value="alpha-helical ferredoxin"/>
    <property type="match status" value="1"/>
</dbReference>
<dbReference type="EMBL" id="CATOUU010000763">
    <property type="protein sequence ID" value="CAI9946603.1"/>
    <property type="molecule type" value="Genomic_DNA"/>
</dbReference>
<sequence length="840" mass="91158">MEIEDAVPKMTIDGYETVSQPIKRERYVSNSNTRDSNTFKIVKRVLLSTEPEIIEFECYSPNVAAHCKPGQFVIVRANEKAERIPLTIADFNRETMTVTLVCQSIGRSSKIINALQENQNFYDIAGPLGHASDIRAHMGNIVLVAGGVGTAPVYPIARAFHELPGNHVITIFGARMKNLIFWEQKMRDVSHECYVTTDDGSYGIHGFGTTALQKIIDEAGYSKTDEMAPKTRSFDAVYAIGPLPMMRAVAELTRPYKIPTIVSLNTIMVDGTGMCGACRVAVGGKTMFACVDGPEFDGHLVDWGNLRQRMGAYCEIEKKEKEAPLDKPEFKLLAKDAPKTQTPMPVQDPKYRAQNWTEVALGYTAEMAKAEAARCLNCPKPMCVKGCPVQVPIPQFIKKVKEGDFLGAYKIIKTANACPSISGRVCPQEAQCQCAEGSYGCILARTGKESVAVGRIERFVADYVRENGLEEKALIDATSGKIHPTILTGKKVAVIGSGPAGIAAAASCAQAGHHVTMFEALHKAGGVLSYGIPEFRLPKAIVQHEIENLSKLGVVEVKTNYVVGKSATIDDLKKEGFHAFFIGTGAGLPRFLGIQGEDLPGVLSANEFLTRCNLMKAYQFPYNTDTPIMKAQQVVVIGAGNVAMDCARCATRLGAQVTVVYRRRLQDSPARQEEVEHAEEEGVHFATLNTPLEIVANCEANGIKGLRTQVNIFENGEIKPVEGEINFHQCQMVIIAVGQGPNPIVPASTPGLNTTKGLITTDENFATSLAGVYAGGDVNTGAATVIKALGAGKKAGQEINKYLENINVEGVSETAGKIFYPIVAEEYQNLFMTEAEFEKK</sequence>
<dbReference type="InterPro" id="IPR023753">
    <property type="entry name" value="FAD/NAD-binding_dom"/>
</dbReference>
<organism evidence="4">
    <name type="scientific">Hexamita inflata</name>
    <dbReference type="NCBI Taxonomy" id="28002"/>
    <lineage>
        <taxon>Eukaryota</taxon>
        <taxon>Metamonada</taxon>
        <taxon>Diplomonadida</taxon>
        <taxon>Hexamitidae</taxon>
        <taxon>Hexamitinae</taxon>
        <taxon>Hexamita</taxon>
    </lineage>
</organism>
<dbReference type="EMBL" id="CAXDID020000145">
    <property type="protein sequence ID" value="CAL6040526.1"/>
    <property type="molecule type" value="Genomic_DNA"/>
</dbReference>
<feature type="domain" description="Dihydroorotate dehydrogenase electron transfer subunit iron-sulphur cluster binding" evidence="2">
    <location>
        <begin position="265"/>
        <end position="301"/>
    </location>
</feature>
<dbReference type="EMBL" id="CAXDID020000224">
    <property type="protein sequence ID" value="CAL6059018.1"/>
    <property type="molecule type" value="Genomic_DNA"/>
</dbReference>
<proteinExistence type="predicted"/>
<dbReference type="SUPFAM" id="SSF63380">
    <property type="entry name" value="Riboflavin synthase domain-like"/>
    <property type="match status" value="1"/>
</dbReference>
<reference evidence="4" key="1">
    <citation type="submission" date="2023-06" db="EMBL/GenBank/DDBJ databases">
        <authorList>
            <person name="Kurt Z."/>
        </authorList>
    </citation>
    <scope>NUCLEOTIDE SEQUENCE</scope>
</reference>
<dbReference type="Proteomes" id="UP001642409">
    <property type="component" value="Unassembled WGS sequence"/>
</dbReference>
<comment type="caution">
    <text evidence="4">The sequence shown here is derived from an EMBL/GenBank/DDBJ whole genome shotgun (WGS) entry which is preliminary data.</text>
</comment>
<evidence type="ECO:0000313" key="9">
    <source>
        <dbReference type="EMBL" id="CAI9963956.1"/>
    </source>
</evidence>
<feature type="domain" description="FAD/NAD(P)-binding" evidence="1">
    <location>
        <begin position="490"/>
        <end position="792"/>
    </location>
</feature>
<dbReference type="Pfam" id="PF10418">
    <property type="entry name" value="DHODB_Fe-S_bind"/>
    <property type="match status" value="1"/>
</dbReference>
<gene>
    <name evidence="4" type="ORF">HINF_LOCUS1200</name>
    <name evidence="10" type="ORF">HINF_LOCUS14686</name>
    <name evidence="5" type="ORF">HINF_LOCUS34248</name>
    <name evidence="6" type="ORF">HINF_LOCUS35191</name>
    <name evidence="7" type="ORF">HINF_LOCUS36903</name>
    <name evidence="11" type="ORF">HINF_LOCUS38380</name>
    <name evidence="8" type="ORF">HINF_LOCUS40046</name>
    <name evidence="12" type="ORF">HINF_LOCUS48544</name>
    <name evidence="9" type="ORF">HINF_LOCUS51601</name>
    <name evidence="13" type="ORF">HINF_LOCUS53460</name>
    <name evidence="14" type="ORF">HINF_LOCUS55040</name>
    <name evidence="15" type="ORF">HINF_LOCUS68302</name>
</gene>
<dbReference type="Pfam" id="PF14691">
    <property type="entry name" value="Fer4_20"/>
    <property type="match status" value="1"/>
</dbReference>
<evidence type="ECO:0000313" key="5">
    <source>
        <dbReference type="EMBL" id="CAI9946603.1"/>
    </source>
</evidence>
<dbReference type="InterPro" id="IPR009051">
    <property type="entry name" value="Helical_ferredxn"/>
</dbReference>
<dbReference type="SUPFAM" id="SSF52343">
    <property type="entry name" value="Ferredoxin reductase-like, C-terminal NADP-linked domain"/>
    <property type="match status" value="1"/>
</dbReference>
<dbReference type="InterPro" id="IPR039261">
    <property type="entry name" value="FNR_nucleotide-bd"/>
</dbReference>
<evidence type="ECO:0000313" key="16">
    <source>
        <dbReference type="Proteomes" id="UP001642409"/>
    </source>
</evidence>
<dbReference type="Pfam" id="PF07992">
    <property type="entry name" value="Pyr_redox_2"/>
    <property type="match status" value="1"/>
</dbReference>
<dbReference type="NCBIfam" id="NF004862">
    <property type="entry name" value="PRK06222.1"/>
    <property type="match status" value="1"/>
</dbReference>
<protein>
    <submittedName>
        <fullName evidence="4">Sulfide dehydrogenase</fullName>
    </submittedName>
    <submittedName>
        <fullName evidence="10">Sulfide_dehydrogenase</fullName>
    </submittedName>
</protein>
<dbReference type="EMBL" id="CATOUU010000795">
    <property type="protein sequence ID" value="CAI9949258.1"/>
    <property type="molecule type" value="Genomic_DNA"/>
</dbReference>
<evidence type="ECO:0000313" key="4">
    <source>
        <dbReference type="EMBL" id="CAI9913555.1"/>
    </source>
</evidence>
<dbReference type="Gene3D" id="3.40.50.80">
    <property type="entry name" value="Nucleotide-binding domain of ferredoxin-NADP reductase (FNR) module"/>
    <property type="match status" value="1"/>
</dbReference>
<dbReference type="PANTHER" id="PTHR42783">
    <property type="entry name" value="GLUTAMATE SYNTHASE [NADPH] SMALL CHAIN"/>
    <property type="match status" value="1"/>
</dbReference>
<dbReference type="InterPro" id="IPR036188">
    <property type="entry name" value="FAD/NAD-bd_sf"/>
</dbReference>
<evidence type="ECO:0000313" key="12">
    <source>
        <dbReference type="EMBL" id="CAL6059018.1"/>
    </source>
</evidence>
<dbReference type="AlphaFoldDB" id="A0AA86TBP5"/>
<evidence type="ECO:0000259" key="3">
    <source>
        <dbReference type="Pfam" id="PF14691"/>
    </source>
</evidence>
<dbReference type="EMBL" id="CAXDID020000035">
    <property type="protein sequence ID" value="CAL5996291.1"/>
    <property type="molecule type" value="Genomic_DNA"/>
</dbReference>
<dbReference type="EMBL" id="CAXDID020000289">
    <property type="protein sequence ID" value="CAL6071217.1"/>
    <property type="molecule type" value="Genomic_DNA"/>
</dbReference>
<evidence type="ECO:0000313" key="10">
    <source>
        <dbReference type="EMBL" id="CAL5996291.1"/>
    </source>
</evidence>
<dbReference type="EMBL" id="CATOUU010000832">
    <property type="protein sequence ID" value="CAI9952401.1"/>
    <property type="molecule type" value="Genomic_DNA"/>
</dbReference>
<dbReference type="NCBIfam" id="TIGR01316">
    <property type="entry name" value="gltA"/>
    <property type="match status" value="1"/>
</dbReference>
<dbReference type="InterPro" id="IPR017938">
    <property type="entry name" value="Riboflavin_synthase-like_b-brl"/>
</dbReference>
<evidence type="ECO:0000313" key="14">
    <source>
        <dbReference type="EMBL" id="CAL6071217.1"/>
    </source>
</evidence>
<evidence type="ECO:0000313" key="13">
    <source>
        <dbReference type="EMBL" id="CAL6068351.1"/>
    </source>
</evidence>
<keyword evidence="16" id="KW-1185">Reference proteome</keyword>
<evidence type="ECO:0000313" key="6">
    <source>
        <dbReference type="EMBL" id="CAI9947546.1"/>
    </source>
</evidence>
<dbReference type="InterPro" id="IPR028261">
    <property type="entry name" value="DPD_II"/>
</dbReference>
<dbReference type="GO" id="GO:0016491">
    <property type="term" value="F:oxidoreductase activity"/>
    <property type="evidence" value="ECO:0007669"/>
    <property type="project" value="InterPro"/>
</dbReference>
<evidence type="ECO:0000313" key="15">
    <source>
        <dbReference type="EMBL" id="CAL6096173.1"/>
    </source>
</evidence>
<evidence type="ECO:0000259" key="1">
    <source>
        <dbReference type="Pfam" id="PF07992"/>
    </source>
</evidence>
<dbReference type="Gene3D" id="1.10.1060.10">
    <property type="entry name" value="Alpha-helical ferredoxin"/>
    <property type="match status" value="1"/>
</dbReference>
<dbReference type="InterPro" id="IPR019480">
    <property type="entry name" value="Dihydroorotate_DH_Fe-S-bd"/>
</dbReference>
<evidence type="ECO:0000313" key="7">
    <source>
        <dbReference type="EMBL" id="CAI9949258.1"/>
    </source>
</evidence>
<feature type="domain" description="Dihydroprymidine dehydrogenase" evidence="3">
    <location>
        <begin position="352"/>
        <end position="468"/>
    </location>
</feature>
<dbReference type="CDD" id="cd06219">
    <property type="entry name" value="DHOD_e_trans_like1"/>
    <property type="match status" value="1"/>
</dbReference>
<dbReference type="EMBL" id="CAXDID020000483">
    <property type="protein sequence ID" value="CAL6096173.1"/>
    <property type="molecule type" value="Genomic_DNA"/>
</dbReference>
<evidence type="ECO:0000259" key="2">
    <source>
        <dbReference type="Pfam" id="PF10418"/>
    </source>
</evidence>
<dbReference type="SUPFAM" id="SSF51971">
    <property type="entry name" value="Nucleotide-binding domain"/>
    <property type="match status" value="1"/>
</dbReference>
<dbReference type="PRINTS" id="PR00411">
    <property type="entry name" value="PNDRDTASEI"/>
</dbReference>